<protein>
    <submittedName>
        <fullName evidence="2">Uncharacterized protein</fullName>
    </submittedName>
</protein>
<accession>A0A7D5QBF0</accession>
<keyword evidence="3" id="KW-1185">Reference proteome</keyword>
<feature type="transmembrane region" description="Helical" evidence="1">
    <location>
        <begin position="36"/>
        <end position="60"/>
    </location>
</feature>
<gene>
    <name evidence="2" type="ORF">HUG12_08365</name>
</gene>
<dbReference type="AlphaFoldDB" id="A0A7D5QBF0"/>
<reference evidence="2 3" key="1">
    <citation type="submission" date="2020-06" db="EMBL/GenBank/DDBJ databases">
        <title>NJ-3-1, isolated from saline soil.</title>
        <authorList>
            <person name="Cui H.L."/>
            <person name="Shi X."/>
        </authorList>
    </citation>
    <scope>NUCLEOTIDE SEQUENCE [LARGE SCALE GENOMIC DNA]</scope>
    <source>
        <strain evidence="2 3">NJ-3-1</strain>
    </source>
</reference>
<evidence type="ECO:0000313" key="3">
    <source>
        <dbReference type="Proteomes" id="UP000509626"/>
    </source>
</evidence>
<keyword evidence="1" id="KW-0472">Membrane</keyword>
<dbReference type="RefSeq" id="WP_179268325.1">
    <property type="nucleotide sequence ID" value="NZ_CP058579.1"/>
</dbReference>
<keyword evidence="1" id="KW-0812">Transmembrane</keyword>
<dbReference type="KEGG" id="halu:HUG12_08365"/>
<evidence type="ECO:0000313" key="2">
    <source>
        <dbReference type="EMBL" id="QLG61740.1"/>
    </source>
</evidence>
<name>A0A7D5QBF0_9EURY</name>
<dbReference type="EMBL" id="CP058579">
    <property type="protein sequence ID" value="QLG61740.1"/>
    <property type="molecule type" value="Genomic_DNA"/>
</dbReference>
<feature type="transmembrane region" description="Helical" evidence="1">
    <location>
        <begin position="6"/>
        <end position="24"/>
    </location>
</feature>
<dbReference type="Proteomes" id="UP000509626">
    <property type="component" value="Chromosome"/>
</dbReference>
<sequence length="66" mass="7158">MDRSATSYLVLHYTLLIGLILLVVETIERTGTSVPLWMGVIVALVVGFGYPRVVAAAGVAPERWES</sequence>
<dbReference type="OrthoDB" id="381752at2157"/>
<evidence type="ECO:0000256" key="1">
    <source>
        <dbReference type="SAM" id="Phobius"/>
    </source>
</evidence>
<keyword evidence="1" id="KW-1133">Transmembrane helix</keyword>
<organism evidence="2 3">
    <name type="scientific">Halorarum salinum</name>
    <dbReference type="NCBI Taxonomy" id="2743089"/>
    <lineage>
        <taxon>Archaea</taxon>
        <taxon>Methanobacteriati</taxon>
        <taxon>Methanobacteriota</taxon>
        <taxon>Stenosarchaea group</taxon>
        <taxon>Halobacteria</taxon>
        <taxon>Halobacteriales</taxon>
        <taxon>Haloferacaceae</taxon>
        <taxon>Halorarum</taxon>
    </lineage>
</organism>
<dbReference type="GeneID" id="56037466"/>
<proteinExistence type="predicted"/>